<gene>
    <name evidence="3" type="ORF">A3L25_012020</name>
</gene>
<protein>
    <submittedName>
        <fullName evidence="3">RHS repeat-associated core domain-containing protein</fullName>
    </submittedName>
</protein>
<feature type="region of interest" description="Disordered" evidence="2">
    <location>
        <begin position="296"/>
        <end position="324"/>
    </location>
</feature>
<dbReference type="AlphaFoldDB" id="A0AAP9MYM2"/>
<reference evidence="3 4" key="2">
    <citation type="submission" date="2020-04" db="EMBL/GenBank/DDBJ databases">
        <title>Complete genome sequence of Pseudomonas putida strain JQ581.</title>
        <authorList>
            <person name="Mu Y."/>
        </authorList>
    </citation>
    <scope>NUCLEOTIDE SEQUENCE [LARGE SCALE GENOMIC DNA]</scope>
    <source>
        <strain evidence="3 4">JQ581</strain>
    </source>
</reference>
<dbReference type="RefSeq" id="WP_081238065.1">
    <property type="nucleotide sequence ID" value="NZ_CP050951.1"/>
</dbReference>
<dbReference type="InterPro" id="IPR022385">
    <property type="entry name" value="Rhs_assc_core"/>
</dbReference>
<keyword evidence="1" id="KW-0175">Coiled coil</keyword>
<reference evidence="3 4" key="1">
    <citation type="submission" date="2016-04" db="EMBL/GenBank/DDBJ databases">
        <authorList>
            <person name="Qiu J."/>
        </authorList>
    </citation>
    <scope>NUCLEOTIDE SEQUENCE [LARGE SCALE GENOMIC DNA]</scope>
    <source>
        <strain evidence="3 4">JQ581</strain>
    </source>
</reference>
<evidence type="ECO:0000313" key="4">
    <source>
        <dbReference type="Proteomes" id="UP000076857"/>
    </source>
</evidence>
<dbReference type="EMBL" id="CP050951">
    <property type="protein sequence ID" value="QJQ10110.1"/>
    <property type="molecule type" value="Genomic_DNA"/>
</dbReference>
<name>A0AAP9MYM2_PSEPU</name>
<evidence type="ECO:0000256" key="1">
    <source>
        <dbReference type="SAM" id="Coils"/>
    </source>
</evidence>
<feature type="coiled-coil region" evidence="1">
    <location>
        <begin position="171"/>
        <end position="198"/>
    </location>
</feature>
<evidence type="ECO:0000256" key="2">
    <source>
        <dbReference type="SAM" id="MobiDB-lite"/>
    </source>
</evidence>
<accession>A0AAP9MYM2</accession>
<dbReference type="NCBIfam" id="TIGR03696">
    <property type="entry name" value="Rhs_assc_core"/>
    <property type="match status" value="1"/>
</dbReference>
<evidence type="ECO:0000313" key="3">
    <source>
        <dbReference type="EMBL" id="QJQ10110.1"/>
    </source>
</evidence>
<sequence>MRAEAKQHSFYKSGKLQLLLHADSSCTQTLRELEVPLAITHTAGTGLSNVTCLAVDGLSTALSTEGRLRLAYSPYGYAGDSPEQSVAVTGQRWDPISECYLLGAGRVPYSPVLMRRTVSDPFSPFGKGGINSYMYCNADPINYTDPSGRLRLPSWLRWLGSRVKRPKKISREALVSINAKQEREIEALRAQLAAAINDRHETSVKEARAYGKRLGVEESSKKAKEEAKKAYDKGVSDGQVIASGAIGVLARPLLEMAYDMGGQAGRSNRAAFAQMRGSPEAGGTLQIVAGGTLQQPHTNHIADPVPIQGDIRTSPEPGRRAPDV</sequence>
<organism evidence="3 4">
    <name type="scientific">Pseudomonas putida</name>
    <name type="common">Arthrobacter siderocapsulatus</name>
    <dbReference type="NCBI Taxonomy" id="303"/>
    <lineage>
        <taxon>Bacteria</taxon>
        <taxon>Pseudomonadati</taxon>
        <taxon>Pseudomonadota</taxon>
        <taxon>Gammaproteobacteria</taxon>
        <taxon>Pseudomonadales</taxon>
        <taxon>Pseudomonadaceae</taxon>
        <taxon>Pseudomonas</taxon>
    </lineage>
</organism>
<dbReference type="Gene3D" id="2.180.10.10">
    <property type="entry name" value="RHS repeat-associated core"/>
    <property type="match status" value="1"/>
</dbReference>
<proteinExistence type="predicted"/>
<dbReference type="Proteomes" id="UP000076857">
    <property type="component" value="Chromosome"/>
</dbReference>